<evidence type="ECO:0000313" key="1">
    <source>
        <dbReference type="EMBL" id="SMY18456.1"/>
    </source>
</evidence>
<dbReference type="SUPFAM" id="SSF48371">
    <property type="entry name" value="ARM repeat"/>
    <property type="match status" value="1"/>
</dbReference>
<evidence type="ECO:0000313" key="2">
    <source>
        <dbReference type="Proteomes" id="UP000196485"/>
    </source>
</evidence>
<dbReference type="InterPro" id="IPR016024">
    <property type="entry name" value="ARM-type_fold"/>
</dbReference>
<proteinExistence type="predicted"/>
<sequence>MSRERVSKGKIIQKKDEKVIKVLLTLKPEVSGDEFVSTFIKEFPSDWERVKKRYKEHERLTPKGKSHPMALPHQYLLNASKKIREQYANGKDLNELLIEFNTPKPKFVEETPKDIDKLMNKIQDLSSYEVRIEAVNKLGKFKCEKSILALTKCLSDDPVFDVRDTAYQRLIRFGCSINKPSKGQPYIDPEIQFKLQNVKSQLKDGFSQEKFTIKFKTMYPTEFDLQRYHQKNRFKHWLKSMIDNLPKT</sequence>
<reference evidence="2" key="1">
    <citation type="submission" date="2017-06" db="EMBL/GenBank/DDBJ databases">
        <authorList>
            <person name="Rodrigo-Torres L."/>
            <person name="Arahal R. D."/>
            <person name="Lucena T."/>
        </authorList>
    </citation>
    <scope>NUCLEOTIDE SEQUENCE [LARGE SCALE GENOMIC DNA]</scope>
    <source>
        <strain evidence="2">type strain: CECT 9192</strain>
    </source>
</reference>
<dbReference type="InterPro" id="IPR011989">
    <property type="entry name" value="ARM-like"/>
</dbReference>
<name>A0A1Y6L4H4_9GAMM</name>
<accession>A0A1Y6L4H4</accession>
<keyword evidence="2" id="KW-1185">Reference proteome</keyword>
<dbReference type="EMBL" id="FYAH01000018">
    <property type="protein sequence ID" value="SMY18456.1"/>
    <property type="molecule type" value="Genomic_DNA"/>
</dbReference>
<dbReference type="RefSeq" id="WP_129583738.1">
    <property type="nucleotide sequence ID" value="NZ_FYAH01000018.1"/>
</dbReference>
<dbReference type="Proteomes" id="UP000196485">
    <property type="component" value="Unassembled WGS sequence"/>
</dbReference>
<dbReference type="Gene3D" id="1.25.10.10">
    <property type="entry name" value="Leucine-rich Repeat Variant"/>
    <property type="match status" value="1"/>
</dbReference>
<protein>
    <recommendedName>
        <fullName evidence="3">HEAT repeat domain-containing protein</fullName>
    </recommendedName>
</protein>
<evidence type="ECO:0008006" key="3">
    <source>
        <dbReference type="Google" id="ProtNLM"/>
    </source>
</evidence>
<gene>
    <name evidence="1" type="ORF">PAQU9191_03817</name>
</gene>
<organism evidence="1 2">
    <name type="scientific">Photobacterium aquimaris</name>
    <dbReference type="NCBI Taxonomy" id="512643"/>
    <lineage>
        <taxon>Bacteria</taxon>
        <taxon>Pseudomonadati</taxon>
        <taxon>Pseudomonadota</taxon>
        <taxon>Gammaproteobacteria</taxon>
        <taxon>Vibrionales</taxon>
        <taxon>Vibrionaceae</taxon>
        <taxon>Photobacterium</taxon>
    </lineage>
</organism>
<dbReference type="AlphaFoldDB" id="A0A1Y6L4H4"/>